<evidence type="ECO:0000313" key="1">
    <source>
        <dbReference type="EMBL" id="RSL67968.1"/>
    </source>
</evidence>
<accession>A0A428QRW0</accession>
<gene>
    <name evidence="1" type="ORF">CEP54_002977</name>
</gene>
<dbReference type="AlphaFoldDB" id="A0A428QRW0"/>
<comment type="caution">
    <text evidence="1">The sequence shown here is derived from an EMBL/GenBank/DDBJ whole genome shotgun (WGS) entry which is preliminary data.</text>
</comment>
<dbReference type="OrthoDB" id="74764at2759"/>
<dbReference type="EMBL" id="NKCI01000018">
    <property type="protein sequence ID" value="RSL67968.1"/>
    <property type="molecule type" value="Genomic_DNA"/>
</dbReference>
<name>A0A428QRW0_9HYPO</name>
<dbReference type="Proteomes" id="UP000288168">
    <property type="component" value="Unassembled WGS sequence"/>
</dbReference>
<evidence type="ECO:0000313" key="2">
    <source>
        <dbReference type="Proteomes" id="UP000288168"/>
    </source>
</evidence>
<reference evidence="1 2" key="1">
    <citation type="submission" date="2017-06" db="EMBL/GenBank/DDBJ databases">
        <title>Comparative genomic analysis of Ambrosia Fusariam Clade fungi.</title>
        <authorList>
            <person name="Stajich J.E."/>
            <person name="Carrillo J."/>
            <person name="Kijimoto T."/>
            <person name="Eskalen A."/>
            <person name="O'Donnell K."/>
            <person name="Kasson M."/>
        </authorList>
    </citation>
    <scope>NUCLEOTIDE SEQUENCE [LARGE SCALE GENOMIC DNA]</scope>
    <source>
        <strain evidence="1 2">NRRL62584</strain>
    </source>
</reference>
<proteinExistence type="predicted"/>
<protein>
    <submittedName>
        <fullName evidence="1">Uncharacterized protein</fullName>
    </submittedName>
</protein>
<sequence length="100" mass="10871">MGWDKSALWEVSHNTTEFAKISGDEANVVGDACNVTAEATTYLWDLDYQAVLAAKNGCLVESVVSGTYDNFLTITDGKSVNATWSDDAIDGHRLRQGPRD</sequence>
<keyword evidence="2" id="KW-1185">Reference proteome</keyword>
<organism evidence="1 2">
    <name type="scientific">Fusarium duplospermum</name>
    <dbReference type="NCBI Taxonomy" id="1325734"/>
    <lineage>
        <taxon>Eukaryota</taxon>
        <taxon>Fungi</taxon>
        <taxon>Dikarya</taxon>
        <taxon>Ascomycota</taxon>
        <taxon>Pezizomycotina</taxon>
        <taxon>Sordariomycetes</taxon>
        <taxon>Hypocreomycetidae</taxon>
        <taxon>Hypocreales</taxon>
        <taxon>Nectriaceae</taxon>
        <taxon>Fusarium</taxon>
        <taxon>Fusarium solani species complex</taxon>
    </lineage>
</organism>